<comment type="caution">
    <text evidence="3">The sequence shown here is derived from an EMBL/GenBank/DDBJ whole genome shotgun (WGS) entry which is preliminary data.</text>
</comment>
<dbReference type="PROSITE" id="PS50095">
    <property type="entry name" value="PLAT"/>
    <property type="match status" value="1"/>
</dbReference>
<dbReference type="Proteomes" id="UP000018936">
    <property type="component" value="Unassembled WGS sequence"/>
</dbReference>
<dbReference type="InterPro" id="IPR052970">
    <property type="entry name" value="Inner_ear_hair_cell_LOXHD"/>
</dbReference>
<keyword evidence="4" id="KW-1185">Reference proteome</keyword>
<feature type="non-terminal residue" evidence="3">
    <location>
        <position position="97"/>
    </location>
</feature>
<feature type="domain" description="PLAT" evidence="2">
    <location>
        <begin position="1"/>
        <end position="97"/>
    </location>
</feature>
<dbReference type="AlphaFoldDB" id="V8NAS5"/>
<dbReference type="InterPro" id="IPR036392">
    <property type="entry name" value="PLAT/LH2_dom_sf"/>
</dbReference>
<dbReference type="GO" id="GO:0007605">
    <property type="term" value="P:sensory perception of sound"/>
    <property type="evidence" value="ECO:0007669"/>
    <property type="project" value="TreeGrafter"/>
</dbReference>
<reference evidence="3 4" key="1">
    <citation type="journal article" date="2013" name="Proc. Natl. Acad. Sci. U.S.A.">
        <title>The king cobra genome reveals dynamic gene evolution and adaptation in the snake venom system.</title>
        <authorList>
            <person name="Vonk F.J."/>
            <person name="Casewell N.R."/>
            <person name="Henkel C.V."/>
            <person name="Heimberg A.M."/>
            <person name="Jansen H.J."/>
            <person name="McCleary R.J."/>
            <person name="Kerkkamp H.M."/>
            <person name="Vos R.A."/>
            <person name="Guerreiro I."/>
            <person name="Calvete J.J."/>
            <person name="Wuster W."/>
            <person name="Woods A.E."/>
            <person name="Logan J.M."/>
            <person name="Harrison R.A."/>
            <person name="Castoe T.A."/>
            <person name="de Koning A.P."/>
            <person name="Pollock D.D."/>
            <person name="Yandell M."/>
            <person name="Calderon D."/>
            <person name="Renjifo C."/>
            <person name="Currier R.B."/>
            <person name="Salgado D."/>
            <person name="Pla D."/>
            <person name="Sanz L."/>
            <person name="Hyder A.S."/>
            <person name="Ribeiro J.M."/>
            <person name="Arntzen J.W."/>
            <person name="van den Thillart G.E."/>
            <person name="Boetzer M."/>
            <person name="Pirovano W."/>
            <person name="Dirks R.P."/>
            <person name="Spaink H.P."/>
            <person name="Duboule D."/>
            <person name="McGlinn E."/>
            <person name="Kini R.M."/>
            <person name="Richardson M.K."/>
        </authorList>
    </citation>
    <scope>NUCLEOTIDE SEQUENCE</scope>
    <source>
        <tissue evidence="3">Blood</tissue>
    </source>
</reference>
<evidence type="ECO:0000313" key="3">
    <source>
        <dbReference type="EMBL" id="ETE59190.1"/>
    </source>
</evidence>
<comment type="caution">
    <text evidence="1">Lacks conserved residue(s) required for the propagation of feature annotation.</text>
</comment>
<accession>V8NAS5</accession>
<feature type="non-terminal residue" evidence="3">
    <location>
        <position position="1"/>
    </location>
</feature>
<evidence type="ECO:0000313" key="4">
    <source>
        <dbReference type="Proteomes" id="UP000018936"/>
    </source>
</evidence>
<dbReference type="PANTHER" id="PTHR45901">
    <property type="entry name" value="PROTEIN CBG12474"/>
    <property type="match status" value="1"/>
</dbReference>
<sequence>MIIWGENGDSGTLPLKESNKSNKFERNQLDVFYFPDIFSLGDLCKVRIWHDNKGITPGWHLEYIDIEDSLMDKIFRFQCDRWLAKDEDAGQIIRELA</sequence>
<dbReference type="EMBL" id="AZIM01005788">
    <property type="protein sequence ID" value="ETE59190.1"/>
    <property type="molecule type" value="Genomic_DNA"/>
</dbReference>
<gene>
    <name evidence="3" type="ORF">L345_15082</name>
</gene>
<evidence type="ECO:0000256" key="1">
    <source>
        <dbReference type="PROSITE-ProRule" id="PRU00152"/>
    </source>
</evidence>
<dbReference type="Gene3D" id="2.40.180.10">
    <property type="entry name" value="Catalase core domain"/>
    <property type="match status" value="1"/>
</dbReference>
<evidence type="ECO:0000259" key="2">
    <source>
        <dbReference type="PROSITE" id="PS50095"/>
    </source>
</evidence>
<protein>
    <recommendedName>
        <fullName evidence="2">PLAT domain-containing protein</fullName>
    </recommendedName>
</protein>
<dbReference type="PANTHER" id="PTHR45901:SF3">
    <property type="entry name" value="LIPOXYGENASE HOMOLOGY DOMAIN-CONTAINING PROTEIN 1"/>
    <property type="match status" value="1"/>
</dbReference>
<dbReference type="SUPFAM" id="SSF49723">
    <property type="entry name" value="Lipase/lipooxygenase domain (PLAT/LH2 domain)"/>
    <property type="match status" value="1"/>
</dbReference>
<dbReference type="Pfam" id="PF01477">
    <property type="entry name" value="PLAT"/>
    <property type="match status" value="1"/>
</dbReference>
<organism evidence="3 4">
    <name type="scientific">Ophiophagus hannah</name>
    <name type="common">King cobra</name>
    <name type="synonym">Naja hannah</name>
    <dbReference type="NCBI Taxonomy" id="8665"/>
    <lineage>
        <taxon>Eukaryota</taxon>
        <taxon>Metazoa</taxon>
        <taxon>Chordata</taxon>
        <taxon>Craniata</taxon>
        <taxon>Vertebrata</taxon>
        <taxon>Euteleostomi</taxon>
        <taxon>Lepidosauria</taxon>
        <taxon>Squamata</taxon>
        <taxon>Bifurcata</taxon>
        <taxon>Unidentata</taxon>
        <taxon>Episquamata</taxon>
        <taxon>Toxicofera</taxon>
        <taxon>Serpentes</taxon>
        <taxon>Colubroidea</taxon>
        <taxon>Elapidae</taxon>
        <taxon>Elapinae</taxon>
        <taxon>Ophiophagus</taxon>
    </lineage>
</organism>
<dbReference type="OrthoDB" id="5322100at2759"/>
<dbReference type="GO" id="GO:0032420">
    <property type="term" value="C:stereocilium"/>
    <property type="evidence" value="ECO:0007669"/>
    <property type="project" value="TreeGrafter"/>
</dbReference>
<dbReference type="InterPro" id="IPR001024">
    <property type="entry name" value="PLAT/LH2_dom"/>
</dbReference>
<proteinExistence type="predicted"/>
<name>V8NAS5_OPHHA</name>